<evidence type="ECO:0000256" key="1">
    <source>
        <dbReference type="ARBA" id="ARBA00004323"/>
    </source>
</evidence>
<name>A0A3S3MT89_9MAGN</name>
<feature type="domain" description="Exostosin GT47" evidence="7">
    <location>
        <begin position="198"/>
        <end position="479"/>
    </location>
</feature>
<dbReference type="InterPro" id="IPR040911">
    <property type="entry name" value="Exostosin_GT47"/>
</dbReference>
<comment type="subcellular location">
    <subcellularLocation>
        <location evidence="1">Golgi apparatus membrane</location>
        <topology evidence="1">Single-pass type II membrane protein</topology>
    </subcellularLocation>
</comment>
<gene>
    <name evidence="8" type="ORF">CKAN_00771200</name>
</gene>
<evidence type="ECO:0000313" key="8">
    <source>
        <dbReference type="EMBL" id="RWR79150.1"/>
    </source>
</evidence>
<evidence type="ECO:0000256" key="3">
    <source>
        <dbReference type="ARBA" id="ARBA00022676"/>
    </source>
</evidence>
<evidence type="ECO:0000256" key="2">
    <source>
        <dbReference type="ARBA" id="ARBA00010271"/>
    </source>
</evidence>
<dbReference type="CDD" id="cd01635">
    <property type="entry name" value="Glycosyltransferase_GTB-type"/>
    <property type="match status" value="1"/>
</dbReference>
<dbReference type="PANTHER" id="PTHR11062">
    <property type="entry name" value="EXOSTOSIN HEPARAN SULFATE GLYCOSYLTRANSFERASE -RELATED"/>
    <property type="match status" value="1"/>
</dbReference>
<accession>A0A3S3MT89</accession>
<dbReference type="SUPFAM" id="SSF53756">
    <property type="entry name" value="UDP-Glycosyltransferase/glycogen phosphorylase"/>
    <property type="match status" value="1"/>
</dbReference>
<organism evidence="8 9">
    <name type="scientific">Cinnamomum micranthum f. kanehirae</name>
    <dbReference type="NCBI Taxonomy" id="337451"/>
    <lineage>
        <taxon>Eukaryota</taxon>
        <taxon>Viridiplantae</taxon>
        <taxon>Streptophyta</taxon>
        <taxon>Embryophyta</taxon>
        <taxon>Tracheophyta</taxon>
        <taxon>Spermatophyta</taxon>
        <taxon>Magnoliopsida</taxon>
        <taxon>Magnoliidae</taxon>
        <taxon>Laurales</taxon>
        <taxon>Lauraceae</taxon>
        <taxon>Cinnamomum</taxon>
    </lineage>
</organism>
<feature type="region of interest" description="Disordered" evidence="6">
    <location>
        <begin position="46"/>
        <end position="69"/>
    </location>
</feature>
<dbReference type="InterPro" id="IPR004263">
    <property type="entry name" value="Exostosin"/>
</dbReference>
<comment type="similarity">
    <text evidence="2">Belongs to the glycosyltransferase 47 family.</text>
</comment>
<dbReference type="Proteomes" id="UP000283530">
    <property type="component" value="Unassembled WGS sequence"/>
</dbReference>
<reference evidence="8 9" key="1">
    <citation type="journal article" date="2019" name="Nat. Plants">
        <title>Stout camphor tree genome fills gaps in understanding of flowering plant genome evolution.</title>
        <authorList>
            <person name="Chaw S.M."/>
            <person name="Liu Y.C."/>
            <person name="Wu Y.W."/>
            <person name="Wang H.Y."/>
            <person name="Lin C.I."/>
            <person name="Wu C.S."/>
            <person name="Ke H.M."/>
            <person name="Chang L.Y."/>
            <person name="Hsu C.Y."/>
            <person name="Yang H.T."/>
            <person name="Sudianto E."/>
            <person name="Hsu M.H."/>
            <person name="Wu K.P."/>
            <person name="Wang L.N."/>
            <person name="Leebens-Mack J.H."/>
            <person name="Tsai I.J."/>
        </authorList>
    </citation>
    <scope>NUCLEOTIDE SEQUENCE [LARGE SCALE GENOMIC DNA]</scope>
    <source>
        <strain evidence="9">cv. Chaw 1501</strain>
        <tissue evidence="8">Young leaves</tissue>
    </source>
</reference>
<dbReference type="GO" id="GO:0016757">
    <property type="term" value="F:glycosyltransferase activity"/>
    <property type="evidence" value="ECO:0007669"/>
    <property type="project" value="UniProtKB-KW"/>
</dbReference>
<dbReference type="GO" id="GO:0000139">
    <property type="term" value="C:Golgi membrane"/>
    <property type="evidence" value="ECO:0007669"/>
    <property type="project" value="UniProtKB-SubCell"/>
</dbReference>
<dbReference type="Pfam" id="PF03016">
    <property type="entry name" value="Exostosin_GT47"/>
    <property type="match status" value="1"/>
</dbReference>
<keyword evidence="9" id="KW-1185">Reference proteome</keyword>
<evidence type="ECO:0000313" key="9">
    <source>
        <dbReference type="Proteomes" id="UP000283530"/>
    </source>
</evidence>
<proteinExistence type="inferred from homology"/>
<evidence type="ECO:0000256" key="4">
    <source>
        <dbReference type="ARBA" id="ARBA00022968"/>
    </source>
</evidence>
<comment type="caution">
    <text evidence="8">The sequence shown here is derived from an EMBL/GenBank/DDBJ whole genome shotgun (WGS) entry which is preliminary data.</text>
</comment>
<keyword evidence="4" id="KW-0812">Transmembrane</keyword>
<protein>
    <submittedName>
        <fullName evidence="8">Putative glycosyltransferase</fullName>
    </submittedName>
</protein>
<dbReference type="AlphaFoldDB" id="A0A3S3MT89"/>
<dbReference type="EMBL" id="QPKB01000003">
    <property type="protein sequence ID" value="RWR79150.1"/>
    <property type="molecule type" value="Genomic_DNA"/>
</dbReference>
<keyword evidence="4" id="KW-0735">Signal-anchor</keyword>
<evidence type="ECO:0000256" key="5">
    <source>
        <dbReference type="ARBA" id="ARBA00023034"/>
    </source>
</evidence>
<keyword evidence="5" id="KW-0333">Golgi apparatus</keyword>
<dbReference type="STRING" id="337451.A0A3S3MT89"/>
<sequence>MKDSSYFFHSSSSRLVIVCLVSLVLVSAAVIAMDSRRSYWVFLDDSSSSSSSFSNESSSSSNSSSSWKWGGGDVGHGNHKKVPLELHPRLESFGQEALSDSQPLYNRSSSSLLANNTNFLVKQADEKQLNDTSTTKIRRVHSQVMRIEASLARARALIREAAKNETGLPSAPPDPDYAPYGPVYRNANAFHRSYLEMEKVFKIFVYKEGEPPLFHDGPCRSIYSSEGRFIYDLETNTQFRTSDPDIAHVHFLPFSITKMVHYLYEPNSFNLKPVKQTVVDYINVISNKYPYWNRSLGADHFLLSCHDWGPEVSYAAPHLYNNSIRVLCNANSSEGFNPSKDATLPEINLRTGSIKGLIGGPSPSKRPYLGFFAGGVHGPIRPLLLKHWKGVDQDLRIYEYLPKELSYYDMMRKSKFCICPSGYEVASPRIVEAMYSECVPVIISDHYVLPFSDVLNWKSFSVQIQVGDIPRLKSILMSISQRQYIRMHRRVKQVQRHFVVNSTPKRYDVFHMIIHSVWLRRLNRIPHYNDQNN</sequence>
<dbReference type="OrthoDB" id="1924787at2759"/>
<evidence type="ECO:0000259" key="7">
    <source>
        <dbReference type="Pfam" id="PF03016"/>
    </source>
</evidence>
<feature type="compositionally biased region" description="Low complexity" evidence="6">
    <location>
        <begin position="46"/>
        <end position="66"/>
    </location>
</feature>
<evidence type="ECO:0000256" key="6">
    <source>
        <dbReference type="SAM" id="MobiDB-lite"/>
    </source>
</evidence>
<dbReference type="PANTHER" id="PTHR11062:SF207">
    <property type="entry name" value="OS07G0188700 PROTEIN"/>
    <property type="match status" value="1"/>
</dbReference>
<keyword evidence="8" id="KW-0808">Transferase</keyword>
<keyword evidence="3" id="KW-0328">Glycosyltransferase</keyword>